<dbReference type="InterPro" id="IPR050266">
    <property type="entry name" value="AB_hydrolase_sf"/>
</dbReference>
<dbReference type="Gene3D" id="3.40.50.1820">
    <property type="entry name" value="alpha/beta hydrolase"/>
    <property type="match status" value="1"/>
</dbReference>
<dbReference type="InterPro" id="IPR029058">
    <property type="entry name" value="AB_hydrolase_fold"/>
</dbReference>
<dbReference type="AlphaFoldDB" id="A0AA41YYJ6"/>
<protein>
    <submittedName>
        <fullName evidence="2">Alpha/beta hydrolase</fullName>
    </submittedName>
</protein>
<dbReference type="GO" id="GO:0016020">
    <property type="term" value="C:membrane"/>
    <property type="evidence" value="ECO:0007669"/>
    <property type="project" value="TreeGrafter"/>
</dbReference>
<evidence type="ECO:0000259" key="1">
    <source>
        <dbReference type="Pfam" id="PF00561"/>
    </source>
</evidence>
<accession>A0AA41YYJ6</accession>
<reference evidence="2" key="1">
    <citation type="submission" date="2022-05" db="EMBL/GenBank/DDBJ databases">
        <authorList>
            <person name="Pankratov T."/>
        </authorList>
    </citation>
    <scope>NUCLEOTIDE SEQUENCE</scope>
    <source>
        <strain evidence="2">BP6-180914</strain>
    </source>
</reference>
<name>A0AA41YYJ6_9HYPH</name>
<feature type="domain" description="AB hydrolase-1" evidence="1">
    <location>
        <begin position="93"/>
        <end position="330"/>
    </location>
</feature>
<dbReference type="InterPro" id="IPR000073">
    <property type="entry name" value="AB_hydrolase_1"/>
</dbReference>
<dbReference type="InterPro" id="IPR000639">
    <property type="entry name" value="Epox_hydrolase-like"/>
</dbReference>
<evidence type="ECO:0000313" key="2">
    <source>
        <dbReference type="EMBL" id="MCW6509660.1"/>
    </source>
</evidence>
<dbReference type="PRINTS" id="PR00111">
    <property type="entry name" value="ABHYDROLASE"/>
</dbReference>
<dbReference type="Pfam" id="PF00561">
    <property type="entry name" value="Abhydrolase_1"/>
    <property type="match status" value="1"/>
</dbReference>
<dbReference type="SUPFAM" id="SSF53474">
    <property type="entry name" value="alpha/beta-Hydrolases"/>
    <property type="match status" value="1"/>
</dbReference>
<dbReference type="PRINTS" id="PR00412">
    <property type="entry name" value="EPOXHYDRLASE"/>
</dbReference>
<sequence>MLRCTMLDWEALNGSDMRMGIVRTVRKSTARSSRSWTSPLVLATFAAAGALAASAVINRQATQKAERDNPPTGRFLDIEGVRLHYVERGTGEPLVLLHGNGSMIQDFETSGLVELAARTYRVIVFDRPGYGYSERPRSTVWTADAQADLIHAALQRIGVKQATVLGHSWGASVAVALGLRHPEMVGSLVLASGYYYPTLRADVVTASGPAVPILGDLMRYTVSPLLGRMMWPLLLRKLFGPSPTPTKFDGFPVGMALRPSQIRAGAAESALLLPDAFAARAKYVRLKMPVAIIAGEEDRIVDIDRQSQRLHDEIAQSTFDRVPGVGHMVHQSATERVMAAIDLASEKQTRTASTDKVVPFAAKG</sequence>
<dbReference type="GO" id="GO:0016787">
    <property type="term" value="F:hydrolase activity"/>
    <property type="evidence" value="ECO:0007669"/>
    <property type="project" value="UniProtKB-KW"/>
</dbReference>
<proteinExistence type="predicted"/>
<comment type="caution">
    <text evidence="2">The sequence shown here is derived from an EMBL/GenBank/DDBJ whole genome shotgun (WGS) entry which is preliminary data.</text>
</comment>
<gene>
    <name evidence="2" type="ORF">M8523_16705</name>
</gene>
<dbReference type="EMBL" id="JAMOIM010000010">
    <property type="protein sequence ID" value="MCW6509660.1"/>
    <property type="molecule type" value="Genomic_DNA"/>
</dbReference>
<dbReference type="Proteomes" id="UP001165667">
    <property type="component" value="Unassembled WGS sequence"/>
</dbReference>
<keyword evidence="3" id="KW-1185">Reference proteome</keyword>
<keyword evidence="2" id="KW-0378">Hydrolase</keyword>
<dbReference type="PANTHER" id="PTHR43798:SF24">
    <property type="entry name" value="CIS-3-ALKYL-4-ALKYLOXETAN-2-ONE DECARBOXYLASE"/>
    <property type="match status" value="1"/>
</dbReference>
<organism evidence="2 3">
    <name type="scientific">Lichenifustis flavocetrariae</name>
    <dbReference type="NCBI Taxonomy" id="2949735"/>
    <lineage>
        <taxon>Bacteria</taxon>
        <taxon>Pseudomonadati</taxon>
        <taxon>Pseudomonadota</taxon>
        <taxon>Alphaproteobacteria</taxon>
        <taxon>Hyphomicrobiales</taxon>
        <taxon>Lichenihabitantaceae</taxon>
        <taxon>Lichenifustis</taxon>
    </lineage>
</organism>
<evidence type="ECO:0000313" key="3">
    <source>
        <dbReference type="Proteomes" id="UP001165667"/>
    </source>
</evidence>
<dbReference type="PANTHER" id="PTHR43798">
    <property type="entry name" value="MONOACYLGLYCEROL LIPASE"/>
    <property type="match status" value="1"/>
</dbReference>